<feature type="compositionally biased region" description="Polar residues" evidence="1">
    <location>
        <begin position="337"/>
        <end position="350"/>
    </location>
</feature>
<feature type="compositionally biased region" description="Basic and acidic residues" evidence="1">
    <location>
        <begin position="457"/>
        <end position="476"/>
    </location>
</feature>
<evidence type="ECO:0000313" key="2">
    <source>
        <dbReference type="Proteomes" id="UP000887540"/>
    </source>
</evidence>
<feature type="region of interest" description="Disordered" evidence="1">
    <location>
        <begin position="536"/>
        <end position="557"/>
    </location>
</feature>
<reference evidence="3" key="1">
    <citation type="submission" date="2022-11" db="UniProtKB">
        <authorList>
            <consortium name="WormBaseParasite"/>
        </authorList>
    </citation>
    <scope>IDENTIFICATION</scope>
</reference>
<feature type="region of interest" description="Disordered" evidence="1">
    <location>
        <begin position="332"/>
        <end position="426"/>
    </location>
</feature>
<feature type="region of interest" description="Disordered" evidence="1">
    <location>
        <begin position="131"/>
        <end position="202"/>
    </location>
</feature>
<evidence type="ECO:0000256" key="1">
    <source>
        <dbReference type="SAM" id="MobiDB-lite"/>
    </source>
</evidence>
<feature type="compositionally biased region" description="Low complexity" evidence="1">
    <location>
        <begin position="382"/>
        <end position="393"/>
    </location>
</feature>
<dbReference type="AlphaFoldDB" id="A0A914DH97"/>
<feature type="compositionally biased region" description="Basic and acidic residues" evidence="1">
    <location>
        <begin position="160"/>
        <end position="172"/>
    </location>
</feature>
<feature type="compositionally biased region" description="Polar residues" evidence="1">
    <location>
        <begin position="394"/>
        <end position="406"/>
    </location>
</feature>
<protein>
    <submittedName>
        <fullName evidence="3">Centrosome-associated FAM110 C-terminal domain-containing protein</fullName>
    </submittedName>
</protein>
<proteinExistence type="predicted"/>
<dbReference type="WBParaSite" id="ACRNAN_scaffold2601.g31038.t1">
    <property type="protein sequence ID" value="ACRNAN_scaffold2601.g31038.t1"/>
    <property type="gene ID" value="ACRNAN_scaffold2601.g31038"/>
</dbReference>
<sequence length="586" mass="64442">MYKLGKKSSGGPTAAEILEATKKFYVKTDALKERKIDPSEPRIFKSPSEEEIEELARIKKVQALSYRVSNVVSISPPTTNTDDSNGVTFCITSAPVQYNPLKNSETSAFQPFIKSPPRPPKSAKIRQKLMAFEKPSTSETPPPIFPRKVKMDENEPTTQEENKDSENKENSGKPKPPPRPSLEKKTRPTPTPRRKTTVLTDTISSMISNLNYADAKSTPDLRAIPMGKYSIPSSSIIIAQEDSDTLDDPYKNTMFTSMITVNLKPIDVMSTSWAPDSEYLKPKPKRLRIPVRPTSLAAPSDRNHIMEAKNAFNLSETVDLTPMSMGSMESEAKIPAQISNDETSYRTPSTMGIKRSHSSITPLMRTSHYSPGATSGIGSGLSERCSSERNSSSGGQVMSSPTTSRDSGVPEASGGSSDELEIQQVDKDFEDRIKRWDSRSVLRRHRSSPKLSTFRAEPFREKTSTNDSLSNDKKETLNDTFFDEPLLAEKASSDESSLKREHSFLDELNSTEETTSSMFTSVSNRVNILAPPVTTENESIAGTNSSVHGGITNGKAVGNGKQVSVIEKNARVIQWIHGCSLASTVC</sequence>
<accession>A0A914DH97</accession>
<dbReference type="Proteomes" id="UP000887540">
    <property type="component" value="Unplaced"/>
</dbReference>
<evidence type="ECO:0000313" key="3">
    <source>
        <dbReference type="WBParaSite" id="ACRNAN_scaffold2601.g31038.t1"/>
    </source>
</evidence>
<feature type="compositionally biased region" description="Polar residues" evidence="1">
    <location>
        <begin position="536"/>
        <end position="547"/>
    </location>
</feature>
<keyword evidence="2" id="KW-1185">Reference proteome</keyword>
<organism evidence="2 3">
    <name type="scientific">Acrobeloides nanus</name>
    <dbReference type="NCBI Taxonomy" id="290746"/>
    <lineage>
        <taxon>Eukaryota</taxon>
        <taxon>Metazoa</taxon>
        <taxon>Ecdysozoa</taxon>
        <taxon>Nematoda</taxon>
        <taxon>Chromadorea</taxon>
        <taxon>Rhabditida</taxon>
        <taxon>Tylenchina</taxon>
        <taxon>Cephalobomorpha</taxon>
        <taxon>Cephaloboidea</taxon>
        <taxon>Cephalobidae</taxon>
        <taxon>Acrobeloides</taxon>
    </lineage>
</organism>
<feature type="region of interest" description="Disordered" evidence="1">
    <location>
        <begin position="441"/>
        <end position="476"/>
    </location>
</feature>
<name>A0A914DH97_9BILA</name>